<proteinExistence type="predicted"/>
<keyword evidence="2" id="KW-1185">Reference proteome</keyword>
<reference evidence="1 2" key="1">
    <citation type="journal article" date="2015" name="Proc. Natl. Acad. Sci. U.S.A.">
        <title>The resurrection genome of Boea hygrometrica: A blueprint for survival of dehydration.</title>
        <authorList>
            <person name="Xiao L."/>
            <person name="Yang G."/>
            <person name="Zhang L."/>
            <person name="Yang X."/>
            <person name="Zhao S."/>
            <person name="Ji Z."/>
            <person name="Zhou Q."/>
            <person name="Hu M."/>
            <person name="Wang Y."/>
            <person name="Chen M."/>
            <person name="Xu Y."/>
            <person name="Jin H."/>
            <person name="Xiao X."/>
            <person name="Hu G."/>
            <person name="Bao F."/>
            <person name="Hu Y."/>
            <person name="Wan P."/>
            <person name="Li L."/>
            <person name="Deng X."/>
            <person name="Kuang T."/>
            <person name="Xiang C."/>
            <person name="Zhu J.K."/>
            <person name="Oliver M.J."/>
            <person name="He Y."/>
        </authorList>
    </citation>
    <scope>NUCLEOTIDE SEQUENCE [LARGE SCALE GENOMIC DNA]</scope>
    <source>
        <strain evidence="2">cv. XS01</strain>
    </source>
</reference>
<dbReference type="Proteomes" id="UP000250235">
    <property type="component" value="Unassembled WGS sequence"/>
</dbReference>
<dbReference type="EMBL" id="KQ992542">
    <property type="protein sequence ID" value="KZV50130.1"/>
    <property type="molecule type" value="Genomic_DNA"/>
</dbReference>
<accession>A0A2Z7CSQ6</accession>
<sequence length="271" mass="29868">MSRAMYTGSIDVHSSLMEGPKQNLEDKTVIASPRGLPTATKLLRPLPTQRAAHGRTLATPCAASPARVAASHRATSCTEAATTARHHAQQLRTVVGQRVTSHAPLRAMAPPCAAGVDEAAFADDFAQWLDDFVARNSEPEIVVTRTITEAAGSNSPVVVKDMNRAVSSIFTNEEHMSIDDLLLQISDDMLLPSITATEITKIRLEAVMPKRGKEVAADLPIHFLEVAADLFNHLLQIKFEIVDMLQVWMSWKRLRKEFVRQIDGKDKEIDR</sequence>
<keyword evidence="1" id="KW-0548">Nucleotidyltransferase</keyword>
<keyword evidence="1" id="KW-0808">Transferase</keyword>
<organism evidence="1 2">
    <name type="scientific">Dorcoceras hygrometricum</name>
    <dbReference type="NCBI Taxonomy" id="472368"/>
    <lineage>
        <taxon>Eukaryota</taxon>
        <taxon>Viridiplantae</taxon>
        <taxon>Streptophyta</taxon>
        <taxon>Embryophyta</taxon>
        <taxon>Tracheophyta</taxon>
        <taxon>Spermatophyta</taxon>
        <taxon>Magnoliopsida</taxon>
        <taxon>eudicotyledons</taxon>
        <taxon>Gunneridae</taxon>
        <taxon>Pentapetalae</taxon>
        <taxon>asterids</taxon>
        <taxon>lamiids</taxon>
        <taxon>Lamiales</taxon>
        <taxon>Gesneriaceae</taxon>
        <taxon>Didymocarpoideae</taxon>
        <taxon>Trichosporeae</taxon>
        <taxon>Loxocarpinae</taxon>
        <taxon>Dorcoceras</taxon>
    </lineage>
</organism>
<dbReference type="AlphaFoldDB" id="A0A2Z7CSQ6"/>
<dbReference type="GO" id="GO:0016779">
    <property type="term" value="F:nucleotidyltransferase activity"/>
    <property type="evidence" value="ECO:0007669"/>
    <property type="project" value="UniProtKB-KW"/>
</dbReference>
<evidence type="ECO:0000313" key="1">
    <source>
        <dbReference type="EMBL" id="KZV50130.1"/>
    </source>
</evidence>
<evidence type="ECO:0000313" key="2">
    <source>
        <dbReference type="Proteomes" id="UP000250235"/>
    </source>
</evidence>
<name>A0A2Z7CSQ6_9LAMI</name>
<gene>
    <name evidence="1" type="ORF">F511_25385</name>
</gene>
<protein>
    <submittedName>
        <fullName evidence="1">Phosphopantetheine adenylyltransferase 1</fullName>
    </submittedName>
</protein>